<evidence type="ECO:0000256" key="3">
    <source>
        <dbReference type="ARBA" id="ARBA00022448"/>
    </source>
</evidence>
<dbReference type="PANTHER" id="PTHR43166">
    <property type="entry name" value="AMINO ACID IMPORT ATP-BINDING PROTEIN"/>
    <property type="match status" value="1"/>
</dbReference>
<evidence type="ECO:0000259" key="8">
    <source>
        <dbReference type="PROSITE" id="PS50893"/>
    </source>
</evidence>
<keyword evidence="3" id="KW-0813">Transport</keyword>
<dbReference type="InterPro" id="IPR027417">
    <property type="entry name" value="P-loop_NTPase"/>
</dbReference>
<dbReference type="SMART" id="SM00382">
    <property type="entry name" value="AAA"/>
    <property type="match status" value="1"/>
</dbReference>
<dbReference type="InterPro" id="IPR003593">
    <property type="entry name" value="AAA+_ATPase"/>
</dbReference>
<dbReference type="SUPFAM" id="SSF52540">
    <property type="entry name" value="P-loop containing nucleoside triphosphate hydrolases"/>
    <property type="match status" value="1"/>
</dbReference>
<evidence type="ECO:0000256" key="6">
    <source>
        <dbReference type="ARBA" id="ARBA00022840"/>
    </source>
</evidence>
<comment type="subcellular location">
    <subcellularLocation>
        <location evidence="1">Cell membrane</location>
        <topology evidence="1">Peripheral membrane protein</topology>
    </subcellularLocation>
</comment>
<accession>A0ABW1IL96</accession>
<keyword evidence="4" id="KW-1003">Cell membrane</keyword>
<keyword evidence="6 9" id="KW-0067">ATP-binding</keyword>
<feature type="domain" description="ABC transporter" evidence="8">
    <location>
        <begin position="2"/>
        <end position="239"/>
    </location>
</feature>
<dbReference type="InterPro" id="IPR050086">
    <property type="entry name" value="MetN_ABC_transporter-like"/>
</dbReference>
<keyword evidence="7" id="KW-0472">Membrane</keyword>
<comment type="caution">
    <text evidence="9">The sequence shown here is derived from an EMBL/GenBank/DDBJ whole genome shotgun (WGS) entry which is preliminary data.</text>
</comment>
<evidence type="ECO:0000256" key="1">
    <source>
        <dbReference type="ARBA" id="ARBA00004202"/>
    </source>
</evidence>
<dbReference type="Proteomes" id="UP001596250">
    <property type="component" value="Unassembled WGS sequence"/>
</dbReference>
<evidence type="ECO:0000256" key="2">
    <source>
        <dbReference type="ARBA" id="ARBA00005417"/>
    </source>
</evidence>
<evidence type="ECO:0000313" key="9">
    <source>
        <dbReference type="EMBL" id="MFC5985846.1"/>
    </source>
</evidence>
<name>A0ABW1IL96_9BACL</name>
<dbReference type="RefSeq" id="WP_379893081.1">
    <property type="nucleotide sequence ID" value="NZ_CBCSCT010000013.1"/>
</dbReference>
<evidence type="ECO:0000256" key="5">
    <source>
        <dbReference type="ARBA" id="ARBA00022741"/>
    </source>
</evidence>
<gene>
    <name evidence="9" type="ORF">ACFPXP_05305</name>
</gene>
<dbReference type="PROSITE" id="PS50893">
    <property type="entry name" value="ABC_TRANSPORTER_2"/>
    <property type="match status" value="1"/>
</dbReference>
<dbReference type="Gene3D" id="3.40.50.300">
    <property type="entry name" value="P-loop containing nucleotide triphosphate hydrolases"/>
    <property type="match status" value="1"/>
</dbReference>
<reference evidence="10" key="1">
    <citation type="journal article" date="2019" name="Int. J. Syst. Evol. Microbiol.">
        <title>The Global Catalogue of Microorganisms (GCM) 10K type strain sequencing project: providing services to taxonomists for standard genome sequencing and annotation.</title>
        <authorList>
            <consortium name="The Broad Institute Genomics Platform"/>
            <consortium name="The Broad Institute Genome Sequencing Center for Infectious Disease"/>
            <person name="Wu L."/>
            <person name="Ma J."/>
        </authorList>
    </citation>
    <scope>NUCLEOTIDE SEQUENCE [LARGE SCALE GENOMIC DNA]</scope>
    <source>
        <strain evidence="10">CCM 8749</strain>
    </source>
</reference>
<keyword evidence="10" id="KW-1185">Reference proteome</keyword>
<evidence type="ECO:0000256" key="4">
    <source>
        <dbReference type="ARBA" id="ARBA00022475"/>
    </source>
</evidence>
<dbReference type="Pfam" id="PF00005">
    <property type="entry name" value="ABC_tran"/>
    <property type="match status" value="1"/>
</dbReference>
<dbReference type="GO" id="GO:0005524">
    <property type="term" value="F:ATP binding"/>
    <property type="evidence" value="ECO:0007669"/>
    <property type="project" value="UniProtKB-KW"/>
</dbReference>
<comment type="similarity">
    <text evidence="2">Belongs to the ABC transporter superfamily.</text>
</comment>
<dbReference type="InterPro" id="IPR017871">
    <property type="entry name" value="ABC_transporter-like_CS"/>
</dbReference>
<dbReference type="EMBL" id="JBHSQV010000032">
    <property type="protein sequence ID" value="MFC5985846.1"/>
    <property type="molecule type" value="Genomic_DNA"/>
</dbReference>
<dbReference type="PROSITE" id="PS00211">
    <property type="entry name" value="ABC_TRANSPORTER_1"/>
    <property type="match status" value="1"/>
</dbReference>
<evidence type="ECO:0000313" key="10">
    <source>
        <dbReference type="Proteomes" id="UP001596250"/>
    </source>
</evidence>
<dbReference type="PANTHER" id="PTHR43166:SF9">
    <property type="entry name" value="GLUTAMATE_ASPARTATE IMPORT ATP-BINDING PROTEIN GLTL"/>
    <property type="match status" value="1"/>
</dbReference>
<sequence length="241" mass="26983">MIRIQNLAKRINNQSILRHIDFQVFKGELVTIIGPSGSGKTLLLECLTMNTLWHDGSYNLNGKDLTPNTYRAKRILKKEIAYLKDTLGLNPNKTSLQNVKDGVKEAKPIWGRLFGTSQDAHMEAMDILEKLGLLDLAHKKVNKLSGGEQQRVAIAKATAKGATIIIADEPVSGLDPLRARQVIEDFKNMTERANITLICTLHRLELAEKFADRIIGMKDGRIVVEAVGRRLTEEERNSIFD</sequence>
<organism evidence="9 10">
    <name type="scientific">Marinicrinis lubricantis</name>
    <dbReference type="NCBI Taxonomy" id="2086470"/>
    <lineage>
        <taxon>Bacteria</taxon>
        <taxon>Bacillati</taxon>
        <taxon>Bacillota</taxon>
        <taxon>Bacilli</taxon>
        <taxon>Bacillales</taxon>
        <taxon>Paenibacillaceae</taxon>
    </lineage>
</organism>
<keyword evidence="5" id="KW-0547">Nucleotide-binding</keyword>
<proteinExistence type="inferred from homology"/>
<protein>
    <submittedName>
        <fullName evidence="9">Phosphonate ABC transporter ATP-binding protein</fullName>
    </submittedName>
</protein>
<evidence type="ECO:0000256" key="7">
    <source>
        <dbReference type="ARBA" id="ARBA00023136"/>
    </source>
</evidence>
<dbReference type="InterPro" id="IPR003439">
    <property type="entry name" value="ABC_transporter-like_ATP-bd"/>
</dbReference>